<evidence type="ECO:0000313" key="1">
    <source>
        <dbReference type="EMBL" id="KAI3708963.1"/>
    </source>
</evidence>
<dbReference type="Proteomes" id="UP001055811">
    <property type="component" value="Linkage Group LG07"/>
</dbReference>
<keyword evidence="2" id="KW-1185">Reference proteome</keyword>
<sequence length="208" mass="23337">MASTNPDVKLSEEDLERKKKKEEKTQKPQTLSHLSASVFFYSIDFNLTAPGEETTIHLATTTMASTNPYVKLLEEDLERKKKKEENFVRAKKTQIGLSSSRVGEETTVNLAATTMASTNPGVKLSEEDLERKKKKEEKAKEKELKRLKAQQGAASSKTSKKNTLRAYASEENPQDFIDPEGDKKKLSQQMAKQFPPPVAVEKSLVFIS</sequence>
<gene>
    <name evidence="1" type="ORF">L2E82_38593</name>
</gene>
<proteinExistence type="predicted"/>
<protein>
    <submittedName>
        <fullName evidence="1">Uncharacterized protein</fullName>
    </submittedName>
</protein>
<accession>A0ACB9AHX2</accession>
<name>A0ACB9AHX2_CICIN</name>
<dbReference type="EMBL" id="CM042015">
    <property type="protein sequence ID" value="KAI3708963.1"/>
    <property type="molecule type" value="Genomic_DNA"/>
</dbReference>
<reference evidence="1 2" key="2">
    <citation type="journal article" date="2022" name="Mol. Ecol. Resour.">
        <title>The genomes of chicory, endive, great burdock and yacon provide insights into Asteraceae paleo-polyploidization history and plant inulin production.</title>
        <authorList>
            <person name="Fan W."/>
            <person name="Wang S."/>
            <person name="Wang H."/>
            <person name="Wang A."/>
            <person name="Jiang F."/>
            <person name="Liu H."/>
            <person name="Zhao H."/>
            <person name="Xu D."/>
            <person name="Zhang Y."/>
        </authorList>
    </citation>
    <scope>NUCLEOTIDE SEQUENCE [LARGE SCALE GENOMIC DNA]</scope>
    <source>
        <strain evidence="2">cv. Punajuju</strain>
        <tissue evidence="1">Leaves</tissue>
    </source>
</reference>
<organism evidence="1 2">
    <name type="scientific">Cichorium intybus</name>
    <name type="common">Chicory</name>
    <dbReference type="NCBI Taxonomy" id="13427"/>
    <lineage>
        <taxon>Eukaryota</taxon>
        <taxon>Viridiplantae</taxon>
        <taxon>Streptophyta</taxon>
        <taxon>Embryophyta</taxon>
        <taxon>Tracheophyta</taxon>
        <taxon>Spermatophyta</taxon>
        <taxon>Magnoliopsida</taxon>
        <taxon>eudicotyledons</taxon>
        <taxon>Gunneridae</taxon>
        <taxon>Pentapetalae</taxon>
        <taxon>asterids</taxon>
        <taxon>campanulids</taxon>
        <taxon>Asterales</taxon>
        <taxon>Asteraceae</taxon>
        <taxon>Cichorioideae</taxon>
        <taxon>Cichorieae</taxon>
        <taxon>Cichoriinae</taxon>
        <taxon>Cichorium</taxon>
    </lineage>
</organism>
<evidence type="ECO:0000313" key="2">
    <source>
        <dbReference type="Proteomes" id="UP001055811"/>
    </source>
</evidence>
<reference evidence="2" key="1">
    <citation type="journal article" date="2022" name="Mol. Ecol. Resour.">
        <title>The genomes of chicory, endive, great burdock and yacon provide insights into Asteraceae palaeo-polyploidization history and plant inulin production.</title>
        <authorList>
            <person name="Fan W."/>
            <person name="Wang S."/>
            <person name="Wang H."/>
            <person name="Wang A."/>
            <person name="Jiang F."/>
            <person name="Liu H."/>
            <person name="Zhao H."/>
            <person name="Xu D."/>
            <person name="Zhang Y."/>
        </authorList>
    </citation>
    <scope>NUCLEOTIDE SEQUENCE [LARGE SCALE GENOMIC DNA]</scope>
    <source>
        <strain evidence="2">cv. Punajuju</strain>
    </source>
</reference>
<comment type="caution">
    <text evidence="1">The sequence shown here is derived from an EMBL/GenBank/DDBJ whole genome shotgun (WGS) entry which is preliminary data.</text>
</comment>